<feature type="compositionally biased region" description="Basic and acidic residues" evidence="1">
    <location>
        <begin position="504"/>
        <end position="517"/>
    </location>
</feature>
<evidence type="ECO:0000313" key="3">
    <source>
        <dbReference type="Proteomes" id="UP000186955"/>
    </source>
</evidence>
<evidence type="ECO:0000256" key="1">
    <source>
        <dbReference type="SAM" id="MobiDB-lite"/>
    </source>
</evidence>
<feature type="region of interest" description="Disordered" evidence="1">
    <location>
        <begin position="283"/>
        <end position="304"/>
    </location>
</feature>
<sequence length="523" mass="60101">MDPPESADPANPFSPGADSTEEEGPHEILVHGLKAKFFLNQPVTDLLPDRYLEKAENSPVKTKPWVFRNDVKYARDVSLKEWSKTNSRYRAVFKTLRRVPKFETSLWEGGCEDCQDELSQNRSHTQAQVVFALLSEIGEMLELKRLTADGKRSFFLMPRLMVYQLEYWTGYREKHRDAPDVDGIVSLDFEPGNNRVIPILPISVTNYAEPLEDNLADKFKLILGQLLQHVRPLPVPGDKVPDQEIFLIGQHGSKLHIMRTFFPGHKVSSLWCRSELPYTASAVPPMLTPSPPTPSPSSPEGTSTHIEHIEVNEAARSRSNSNRFYAAENIERVQRHLDAAKLNMLDHELDTRTFRVLCTREYDLWHEDDFAAAVKALVALHMYLLSGSAQCGALQAVFNKPPYPPENPEAENWENGRFADEIRRILEDWSREDRDVRNSRQEEWALLRQFELMQELTAGRRKCMQVMRRSWWDFVWDDLEGERLERIEGVEVSDEGEGDENEEGVQKEDEVEGGEHGEEMDES</sequence>
<comment type="caution">
    <text evidence="2">The sequence shown here is derived from an EMBL/GenBank/DDBJ whole genome shotgun (WGS) entry which is preliminary data.</text>
</comment>
<organism evidence="2 3">
    <name type="scientific">Penicillium subrubescens</name>
    <dbReference type="NCBI Taxonomy" id="1316194"/>
    <lineage>
        <taxon>Eukaryota</taxon>
        <taxon>Fungi</taxon>
        <taxon>Dikarya</taxon>
        <taxon>Ascomycota</taxon>
        <taxon>Pezizomycotina</taxon>
        <taxon>Eurotiomycetes</taxon>
        <taxon>Eurotiomycetidae</taxon>
        <taxon>Eurotiales</taxon>
        <taxon>Aspergillaceae</taxon>
        <taxon>Penicillium</taxon>
    </lineage>
</organism>
<feature type="compositionally biased region" description="Acidic residues" evidence="1">
    <location>
        <begin position="491"/>
        <end position="503"/>
    </location>
</feature>
<evidence type="ECO:0000313" key="2">
    <source>
        <dbReference type="EMBL" id="OKO99231.1"/>
    </source>
</evidence>
<keyword evidence="3" id="KW-1185">Reference proteome</keyword>
<dbReference type="AlphaFoldDB" id="A0A1Q5TG95"/>
<protein>
    <submittedName>
        <fullName evidence="2">Uncharacterized protein</fullName>
    </submittedName>
</protein>
<proteinExistence type="predicted"/>
<gene>
    <name evidence="2" type="ORF">PENSUB_8618</name>
</gene>
<accession>A0A1Q5TG95</accession>
<feature type="region of interest" description="Disordered" evidence="1">
    <location>
        <begin position="487"/>
        <end position="523"/>
    </location>
</feature>
<feature type="region of interest" description="Disordered" evidence="1">
    <location>
        <begin position="1"/>
        <end position="24"/>
    </location>
</feature>
<name>A0A1Q5TG95_9EURO</name>
<feature type="compositionally biased region" description="Pro residues" evidence="1">
    <location>
        <begin position="286"/>
        <end position="297"/>
    </location>
</feature>
<dbReference type="EMBL" id="MNBE01000664">
    <property type="protein sequence ID" value="OKO99231.1"/>
    <property type="molecule type" value="Genomic_DNA"/>
</dbReference>
<dbReference type="Proteomes" id="UP000186955">
    <property type="component" value="Unassembled WGS sequence"/>
</dbReference>
<reference evidence="2 3" key="1">
    <citation type="submission" date="2016-10" db="EMBL/GenBank/DDBJ databases">
        <title>Genome sequence of the ascomycete fungus Penicillium subrubescens.</title>
        <authorList>
            <person name="De Vries R.P."/>
            <person name="Peng M."/>
            <person name="Dilokpimol A."/>
            <person name="Hilden K."/>
            <person name="Makela M.R."/>
            <person name="Grigoriev I."/>
            <person name="Riley R."/>
            <person name="Granchi Z."/>
        </authorList>
    </citation>
    <scope>NUCLEOTIDE SEQUENCE [LARGE SCALE GENOMIC DNA]</scope>
    <source>
        <strain evidence="2 3">CBS 132785</strain>
    </source>
</reference>